<protein>
    <submittedName>
        <fullName evidence="2">Serine/threonine protein phosphatase</fullName>
    </submittedName>
</protein>
<dbReference type="AlphaFoldDB" id="A0A7V7PN18"/>
<dbReference type="PANTHER" id="PTHR42850">
    <property type="entry name" value="METALLOPHOSPHOESTERASE"/>
    <property type="match status" value="1"/>
</dbReference>
<dbReference type="InterPro" id="IPR050126">
    <property type="entry name" value="Ap4A_hydrolase"/>
</dbReference>
<accession>A0A7V7PN18</accession>
<dbReference type="SUPFAM" id="SSF56300">
    <property type="entry name" value="Metallo-dependent phosphatases"/>
    <property type="match status" value="1"/>
</dbReference>
<sequence>MDGRRDDAPRRIPLSRRRSPGVSVAGILRAAVRRLRGRNGGGSRRERLFVGEGNPIFYAVGDVHGCHEQLVEIDRLIVEDGQASQRPKIVVMLGDYVDRGPASADVLDHLTGGMPDGFRRVCLCGNHEEMMLRFLKEPFGNLFWFEHGGEVTLKSYGLDLRPILKTHRRHPKEVAEIVRDAVSAEHIEFLRALPVCAYTDRLVFAHAGVRPGVALRRQTDDDLMWIREPFLSKGPELPLVVVHGHTPSSRPVCGRGRIGLDTAACETGRLTALRWDGVQVKLLQTGPRSG</sequence>
<proteinExistence type="predicted"/>
<dbReference type="EMBL" id="VZDO01000012">
    <property type="protein sequence ID" value="KAB0678859.1"/>
    <property type="molecule type" value="Genomic_DNA"/>
</dbReference>
<dbReference type="Gene3D" id="3.60.21.10">
    <property type="match status" value="1"/>
</dbReference>
<dbReference type="InterPro" id="IPR029052">
    <property type="entry name" value="Metallo-depent_PP-like"/>
</dbReference>
<dbReference type="GO" id="GO:0110154">
    <property type="term" value="P:RNA decapping"/>
    <property type="evidence" value="ECO:0007669"/>
    <property type="project" value="TreeGrafter"/>
</dbReference>
<evidence type="ECO:0000259" key="1">
    <source>
        <dbReference type="Pfam" id="PF00149"/>
    </source>
</evidence>
<dbReference type="GO" id="GO:0005737">
    <property type="term" value="C:cytoplasm"/>
    <property type="evidence" value="ECO:0007669"/>
    <property type="project" value="TreeGrafter"/>
</dbReference>
<feature type="domain" description="Calcineurin-like phosphoesterase" evidence="1">
    <location>
        <begin position="57"/>
        <end position="249"/>
    </location>
</feature>
<reference evidence="2 3" key="1">
    <citation type="submission" date="2019-09" db="EMBL/GenBank/DDBJ databases">
        <title>YIM 132180 draft genome.</title>
        <authorList>
            <person name="Zhang K."/>
        </authorList>
    </citation>
    <scope>NUCLEOTIDE SEQUENCE [LARGE SCALE GENOMIC DNA]</scope>
    <source>
        <strain evidence="2 3">YIM 132180</strain>
    </source>
</reference>
<dbReference type="PANTHER" id="PTHR42850:SF4">
    <property type="entry name" value="ZINC-DEPENDENT ENDOPOLYPHOSPHATASE"/>
    <property type="match status" value="1"/>
</dbReference>
<gene>
    <name evidence="2" type="ORF">F6X38_15385</name>
</gene>
<dbReference type="GO" id="GO:0008803">
    <property type="term" value="F:bis(5'-nucleosyl)-tetraphosphatase (symmetrical) activity"/>
    <property type="evidence" value="ECO:0007669"/>
    <property type="project" value="TreeGrafter"/>
</dbReference>
<organism evidence="2 3">
    <name type="scientific">Plantimonas leprariae</name>
    <dbReference type="NCBI Taxonomy" id="2615207"/>
    <lineage>
        <taxon>Bacteria</taxon>
        <taxon>Pseudomonadati</taxon>
        <taxon>Pseudomonadota</taxon>
        <taxon>Alphaproteobacteria</taxon>
        <taxon>Hyphomicrobiales</taxon>
        <taxon>Aurantimonadaceae</taxon>
        <taxon>Plantimonas</taxon>
    </lineage>
</organism>
<evidence type="ECO:0000313" key="2">
    <source>
        <dbReference type="EMBL" id="KAB0678859.1"/>
    </source>
</evidence>
<dbReference type="Proteomes" id="UP000432089">
    <property type="component" value="Unassembled WGS sequence"/>
</dbReference>
<name>A0A7V7PN18_9HYPH</name>
<dbReference type="GO" id="GO:0016791">
    <property type="term" value="F:phosphatase activity"/>
    <property type="evidence" value="ECO:0007669"/>
    <property type="project" value="TreeGrafter"/>
</dbReference>
<dbReference type="InterPro" id="IPR004843">
    <property type="entry name" value="Calcineurin-like_PHP"/>
</dbReference>
<comment type="caution">
    <text evidence="2">The sequence shown here is derived from an EMBL/GenBank/DDBJ whole genome shotgun (WGS) entry which is preliminary data.</text>
</comment>
<dbReference type="Pfam" id="PF00149">
    <property type="entry name" value="Metallophos"/>
    <property type="match status" value="1"/>
</dbReference>
<evidence type="ECO:0000313" key="3">
    <source>
        <dbReference type="Proteomes" id="UP000432089"/>
    </source>
</evidence>
<keyword evidence="3" id="KW-1185">Reference proteome</keyword>